<organism evidence="2 3">
    <name type="scientific">Claviceps pazoutovae</name>
    <dbReference type="NCBI Taxonomy" id="1649127"/>
    <lineage>
        <taxon>Eukaryota</taxon>
        <taxon>Fungi</taxon>
        <taxon>Dikarya</taxon>
        <taxon>Ascomycota</taxon>
        <taxon>Pezizomycotina</taxon>
        <taxon>Sordariomycetes</taxon>
        <taxon>Hypocreomycetidae</taxon>
        <taxon>Hypocreales</taxon>
        <taxon>Clavicipitaceae</taxon>
        <taxon>Claviceps</taxon>
    </lineage>
</organism>
<sequence>MTSKPVQSKGKRKTSLSTAPDLAVDEPQSHKKMKQPVASVHARCSPRSRSSLQNLPLELLQIIFLYSANLALPRSCPSLGTKLASKTTHQYFGIPMSQASLMWSDIENWLKGYVSLQSDLLSMPWVDIDFILEAQQAWADKYARGRCYRHYENEGLILQYLYEKNVHVGDRYMQHVRQHEEKTWKLDARACFEANYERALQIPPTPEPFVLSNLLGLPDAHPHVRTPVDLLTGPWNEEKNVVCSGSSVPESGWNMTRSKIPRRWYSPVSTLR</sequence>
<evidence type="ECO:0000256" key="1">
    <source>
        <dbReference type="SAM" id="MobiDB-lite"/>
    </source>
</evidence>
<dbReference type="OrthoDB" id="4167490at2759"/>
<comment type="caution">
    <text evidence="2">The sequence shown here is derived from an EMBL/GenBank/DDBJ whole genome shotgun (WGS) entry which is preliminary data.</text>
</comment>
<protein>
    <submittedName>
        <fullName evidence="2">Uncharacterized protein</fullName>
    </submittedName>
</protein>
<accession>A0A9P7SFS8</accession>
<dbReference type="Proteomes" id="UP000706124">
    <property type="component" value="Unassembled WGS sequence"/>
</dbReference>
<evidence type="ECO:0000313" key="3">
    <source>
        <dbReference type="Proteomes" id="UP000706124"/>
    </source>
</evidence>
<proteinExistence type="predicted"/>
<dbReference type="EMBL" id="SRPO01000380">
    <property type="protein sequence ID" value="KAG5933289.1"/>
    <property type="molecule type" value="Genomic_DNA"/>
</dbReference>
<evidence type="ECO:0000313" key="2">
    <source>
        <dbReference type="EMBL" id="KAG5933289.1"/>
    </source>
</evidence>
<name>A0A9P7SFS8_9HYPO</name>
<dbReference type="AlphaFoldDB" id="A0A9P7SFS8"/>
<reference evidence="2 3" key="1">
    <citation type="journal article" date="2020" name="bioRxiv">
        <title>Whole genome comparisons of ergot fungi reveals the divergence and evolution of species within the genus Claviceps are the result of varying mechanisms driving genome evolution and host range expansion.</title>
        <authorList>
            <person name="Wyka S.A."/>
            <person name="Mondo S.J."/>
            <person name="Liu M."/>
            <person name="Dettman J."/>
            <person name="Nalam V."/>
            <person name="Broders K.D."/>
        </authorList>
    </citation>
    <scope>NUCLEOTIDE SEQUENCE [LARGE SCALE GENOMIC DNA]</scope>
    <source>
        <strain evidence="2 3">CCC 1485</strain>
    </source>
</reference>
<feature type="region of interest" description="Disordered" evidence="1">
    <location>
        <begin position="1"/>
        <end position="45"/>
    </location>
</feature>
<keyword evidence="3" id="KW-1185">Reference proteome</keyword>
<gene>
    <name evidence="2" type="ORF">E4U60_004572</name>
</gene>